<dbReference type="PRINTS" id="PR00047">
    <property type="entry name" value="STROIDFINGER"/>
</dbReference>
<keyword evidence="3 11" id="KW-0479">Metal-binding</keyword>
<dbReference type="InterPro" id="IPR001723">
    <property type="entry name" value="Nuclear_hrmn_rcpt"/>
</dbReference>
<dbReference type="InterPro" id="IPR035500">
    <property type="entry name" value="NHR-like_dom_sf"/>
</dbReference>
<dbReference type="InterPro" id="IPR000536">
    <property type="entry name" value="Nucl_hrmn_rcpt_lig-bd"/>
</dbReference>
<dbReference type="PANTHER" id="PTHR47630:SF8">
    <property type="entry name" value="NUCLEAR HORMONE RECEPTOR FAMILY MEMBER NHR-34"/>
    <property type="match status" value="1"/>
</dbReference>
<evidence type="ECO:0000259" key="13">
    <source>
        <dbReference type="PROSITE" id="PS51843"/>
    </source>
</evidence>
<evidence type="ECO:0000256" key="8">
    <source>
        <dbReference type="ARBA" id="ARBA00023163"/>
    </source>
</evidence>
<dbReference type="InterPro" id="IPR049636">
    <property type="entry name" value="HNF4-like_DBD"/>
</dbReference>
<dbReference type="GO" id="GO:0008270">
    <property type="term" value="F:zinc ion binding"/>
    <property type="evidence" value="ECO:0007669"/>
    <property type="project" value="UniProtKB-KW"/>
</dbReference>
<dbReference type="InterPro" id="IPR001628">
    <property type="entry name" value="Znf_hrmn_rcpt"/>
</dbReference>
<keyword evidence="7 11" id="KW-0238">DNA-binding</keyword>
<dbReference type="GO" id="GO:0003700">
    <property type="term" value="F:DNA-binding transcription factor activity"/>
    <property type="evidence" value="ECO:0007669"/>
    <property type="project" value="InterPro"/>
</dbReference>
<evidence type="ECO:0000256" key="10">
    <source>
        <dbReference type="ARBA" id="ARBA00023242"/>
    </source>
</evidence>
<evidence type="ECO:0008006" key="16">
    <source>
        <dbReference type="Google" id="ProtNLM"/>
    </source>
</evidence>
<dbReference type="SMART" id="SM00399">
    <property type="entry name" value="ZnF_C4"/>
    <property type="match status" value="1"/>
</dbReference>
<keyword evidence="5 11" id="KW-0862">Zinc</keyword>
<evidence type="ECO:0000313" key="14">
    <source>
        <dbReference type="EMBL" id="GMR39536.1"/>
    </source>
</evidence>
<dbReference type="Pfam" id="PF00104">
    <property type="entry name" value="Hormone_recep"/>
    <property type="match status" value="1"/>
</dbReference>
<evidence type="ECO:0000256" key="3">
    <source>
        <dbReference type="ARBA" id="ARBA00022723"/>
    </source>
</evidence>
<evidence type="ECO:0000256" key="9">
    <source>
        <dbReference type="ARBA" id="ARBA00023170"/>
    </source>
</evidence>
<evidence type="ECO:0000259" key="12">
    <source>
        <dbReference type="PROSITE" id="PS51030"/>
    </source>
</evidence>
<keyword evidence="6 11" id="KW-0805">Transcription regulation</keyword>
<dbReference type="GO" id="GO:0000978">
    <property type="term" value="F:RNA polymerase II cis-regulatory region sequence-specific DNA binding"/>
    <property type="evidence" value="ECO:0007669"/>
    <property type="project" value="InterPro"/>
</dbReference>
<evidence type="ECO:0000313" key="15">
    <source>
        <dbReference type="Proteomes" id="UP001328107"/>
    </source>
</evidence>
<evidence type="ECO:0000256" key="5">
    <source>
        <dbReference type="ARBA" id="ARBA00022833"/>
    </source>
</evidence>
<keyword evidence="9 11" id="KW-0675">Receptor</keyword>
<evidence type="ECO:0000256" key="1">
    <source>
        <dbReference type="ARBA" id="ARBA00004123"/>
    </source>
</evidence>
<comment type="similarity">
    <text evidence="2 11">Belongs to the nuclear hormone receptor family.</text>
</comment>
<comment type="caution">
    <text evidence="14">The sequence shown here is derived from an EMBL/GenBank/DDBJ whole genome shotgun (WGS) entry which is preliminary data.</text>
</comment>
<dbReference type="AlphaFoldDB" id="A0AAN4ZI67"/>
<evidence type="ECO:0000256" key="6">
    <source>
        <dbReference type="ARBA" id="ARBA00023015"/>
    </source>
</evidence>
<keyword evidence="10 11" id="KW-0539">Nucleus</keyword>
<name>A0AAN4ZI67_9BILA</name>
<evidence type="ECO:0000256" key="2">
    <source>
        <dbReference type="ARBA" id="ARBA00005993"/>
    </source>
</evidence>
<dbReference type="PANTHER" id="PTHR47630">
    <property type="entry name" value="NUCLEAR HORMONE RECEPTOR FAMILY-RELATED-RELATED"/>
    <property type="match status" value="1"/>
</dbReference>
<dbReference type="Gene3D" id="1.10.565.10">
    <property type="entry name" value="Retinoid X Receptor"/>
    <property type="match status" value="1"/>
</dbReference>
<evidence type="ECO:0000256" key="4">
    <source>
        <dbReference type="ARBA" id="ARBA00022771"/>
    </source>
</evidence>
<dbReference type="EMBL" id="BTRK01000002">
    <property type="protein sequence ID" value="GMR39536.1"/>
    <property type="molecule type" value="Genomic_DNA"/>
</dbReference>
<dbReference type="Pfam" id="PF00105">
    <property type="entry name" value="zf-C4"/>
    <property type="match status" value="1"/>
</dbReference>
<dbReference type="InterPro" id="IPR052499">
    <property type="entry name" value="C.elegans_NHRs"/>
</dbReference>
<dbReference type="PROSITE" id="PS00031">
    <property type="entry name" value="NUCLEAR_REC_DBD_1"/>
    <property type="match status" value="1"/>
</dbReference>
<keyword evidence="15" id="KW-1185">Reference proteome</keyword>
<keyword evidence="8 11" id="KW-0804">Transcription</keyword>
<feature type="domain" description="Nuclear receptor" evidence="12">
    <location>
        <begin position="6"/>
        <end position="84"/>
    </location>
</feature>
<dbReference type="CDD" id="cd06157">
    <property type="entry name" value="NR_LBD"/>
    <property type="match status" value="1"/>
</dbReference>
<dbReference type="Proteomes" id="UP001328107">
    <property type="component" value="Unassembled WGS sequence"/>
</dbReference>
<reference evidence="15" key="1">
    <citation type="submission" date="2022-10" db="EMBL/GenBank/DDBJ databases">
        <title>Genome assembly of Pristionchus species.</title>
        <authorList>
            <person name="Yoshida K."/>
            <person name="Sommer R.J."/>
        </authorList>
    </citation>
    <scope>NUCLEOTIDE SEQUENCE [LARGE SCALE GENOMIC DNA]</scope>
    <source>
        <strain evidence="15">RS5460</strain>
    </source>
</reference>
<gene>
    <name evidence="14" type="ORF">PMAYCL1PPCAC_09731</name>
</gene>
<sequence length="403" mass="45966">MLRKEGHICQVCGDPRADRHYGGIACHGCKSFFRRSISEREVYTCRFVGKCKVTREYRNKCRACRLMKCMGIMDAGVIQLERGASTKRPLKCRPVDIHHPGSVPPIVRVAPPQTGVVNRAFAQTLSGDVRGPPIDKQMSALEHLLMLERQCDAMLELGTMSVDEIASCSMDVPLNTAFEHPELVSKRITPRWHSIDRLPSLEDVHADWCGSFVLCVDWARLLLREETTLSTVDQVTLLRDRIPSVNWLIHAYNTYKSGADGIALVNGSVYPRDKMMQKDLHPGCNQYYSGIADFLMDDVVAPMRELRMDESEFCILKAILLFTSDECLTEESRNRVNVIREKYFDALYEHVKKSNPQSNEMMITRRISKIMLLLPSFARRRKEFGFSPCFSTPVSMDFQAKFT</sequence>
<dbReference type="GO" id="GO:0005634">
    <property type="term" value="C:nucleus"/>
    <property type="evidence" value="ECO:0007669"/>
    <property type="project" value="UniProtKB-SubCell"/>
</dbReference>
<comment type="subcellular location">
    <subcellularLocation>
        <location evidence="1 11">Nucleus</location>
    </subcellularLocation>
</comment>
<dbReference type="PRINTS" id="PR00398">
    <property type="entry name" value="STRDHORMONER"/>
</dbReference>
<protein>
    <recommendedName>
        <fullName evidence="16">Nuclear receptor</fullName>
    </recommendedName>
</protein>
<dbReference type="PROSITE" id="PS51843">
    <property type="entry name" value="NR_LBD"/>
    <property type="match status" value="1"/>
</dbReference>
<dbReference type="CDD" id="cd06960">
    <property type="entry name" value="NR_DBD_HNF4A"/>
    <property type="match status" value="1"/>
</dbReference>
<organism evidence="14 15">
    <name type="scientific">Pristionchus mayeri</name>
    <dbReference type="NCBI Taxonomy" id="1317129"/>
    <lineage>
        <taxon>Eukaryota</taxon>
        <taxon>Metazoa</taxon>
        <taxon>Ecdysozoa</taxon>
        <taxon>Nematoda</taxon>
        <taxon>Chromadorea</taxon>
        <taxon>Rhabditida</taxon>
        <taxon>Rhabditina</taxon>
        <taxon>Diplogasteromorpha</taxon>
        <taxon>Diplogasteroidea</taxon>
        <taxon>Neodiplogasteridae</taxon>
        <taxon>Pristionchus</taxon>
    </lineage>
</organism>
<keyword evidence="4 11" id="KW-0863">Zinc-finger</keyword>
<dbReference type="PROSITE" id="PS51030">
    <property type="entry name" value="NUCLEAR_REC_DBD_2"/>
    <property type="match status" value="1"/>
</dbReference>
<dbReference type="InterPro" id="IPR013088">
    <property type="entry name" value="Znf_NHR/GATA"/>
</dbReference>
<dbReference type="SUPFAM" id="SSF57716">
    <property type="entry name" value="Glucocorticoid receptor-like (DNA-binding domain)"/>
    <property type="match status" value="1"/>
</dbReference>
<evidence type="ECO:0000256" key="7">
    <source>
        <dbReference type="ARBA" id="ARBA00023125"/>
    </source>
</evidence>
<dbReference type="SMART" id="SM00430">
    <property type="entry name" value="HOLI"/>
    <property type="match status" value="1"/>
</dbReference>
<accession>A0AAN4ZI67</accession>
<dbReference type="Gene3D" id="3.30.50.10">
    <property type="entry name" value="Erythroid Transcription Factor GATA-1, subunit A"/>
    <property type="match status" value="1"/>
</dbReference>
<feature type="domain" description="NR LBD" evidence="13">
    <location>
        <begin position="161"/>
        <end position="403"/>
    </location>
</feature>
<proteinExistence type="inferred from homology"/>
<evidence type="ECO:0000256" key="11">
    <source>
        <dbReference type="RuleBase" id="RU004334"/>
    </source>
</evidence>
<dbReference type="SUPFAM" id="SSF48508">
    <property type="entry name" value="Nuclear receptor ligand-binding domain"/>
    <property type="match status" value="1"/>
</dbReference>